<dbReference type="InterPro" id="IPR036634">
    <property type="entry name" value="PRD_sf"/>
</dbReference>
<proteinExistence type="predicted"/>
<dbReference type="SUPFAM" id="SSF53062">
    <property type="entry name" value="PTS system fructose IIA component-like"/>
    <property type="match status" value="1"/>
</dbReference>
<dbReference type="SUPFAM" id="SSF63520">
    <property type="entry name" value="PTS-regulatory domain, PRD"/>
    <property type="match status" value="2"/>
</dbReference>
<dbReference type="PROSITE" id="PS50045">
    <property type="entry name" value="SIGMA54_INTERACT_4"/>
    <property type="match status" value="1"/>
</dbReference>
<dbReference type="RefSeq" id="WP_262430325.1">
    <property type="nucleotide sequence ID" value="NZ_JACRTG010000028.1"/>
</dbReference>
<dbReference type="InterPro" id="IPR011608">
    <property type="entry name" value="PRD"/>
</dbReference>
<dbReference type="InterPro" id="IPR004701">
    <property type="entry name" value="PTS_EIIA_man-typ"/>
</dbReference>
<dbReference type="PANTHER" id="PTHR32071">
    <property type="entry name" value="TRANSCRIPTIONAL REGULATORY PROTEIN"/>
    <property type="match status" value="1"/>
</dbReference>
<keyword evidence="3" id="KW-0067">ATP-binding</keyword>
<dbReference type="InterPro" id="IPR036662">
    <property type="entry name" value="PTS_EIIA_man-typ_sf"/>
</dbReference>
<gene>
    <name evidence="7" type="ORF">H8707_11670</name>
</gene>
<dbReference type="Gene3D" id="3.40.50.300">
    <property type="entry name" value="P-loop containing nucleotide triphosphate hydrolases"/>
    <property type="match status" value="1"/>
</dbReference>
<evidence type="ECO:0000259" key="6">
    <source>
        <dbReference type="PROSITE" id="PS51372"/>
    </source>
</evidence>
<dbReference type="Pfam" id="PF00874">
    <property type="entry name" value="PRD"/>
    <property type="match status" value="2"/>
</dbReference>
<evidence type="ECO:0000313" key="8">
    <source>
        <dbReference type="Proteomes" id="UP000601171"/>
    </source>
</evidence>
<keyword evidence="8" id="KW-1185">Reference proteome</keyword>
<name>A0A926EWM0_9FIRM</name>
<dbReference type="SMART" id="SM00382">
    <property type="entry name" value="AAA"/>
    <property type="match status" value="1"/>
</dbReference>
<dbReference type="SUPFAM" id="SSF52540">
    <property type="entry name" value="P-loop containing nucleoside triphosphate hydrolases"/>
    <property type="match status" value="1"/>
</dbReference>
<feature type="domain" description="PTS EIIA type-4" evidence="5">
    <location>
        <begin position="602"/>
        <end position="731"/>
    </location>
</feature>
<dbReference type="Pfam" id="PF00158">
    <property type="entry name" value="Sigma54_activat"/>
    <property type="match status" value="1"/>
</dbReference>
<evidence type="ECO:0000256" key="2">
    <source>
        <dbReference type="ARBA" id="ARBA00022741"/>
    </source>
</evidence>
<dbReference type="GO" id="GO:0016020">
    <property type="term" value="C:membrane"/>
    <property type="evidence" value="ECO:0007669"/>
    <property type="project" value="InterPro"/>
</dbReference>
<sequence>MNSDNITIKRKDRVYDALYGLTKDLFSDDLEPDMQIGFEASIISRETGILRNNVSKELNTLFREKKVVKIMGKTVCFLHSGYLEDKFDIALKSYLFENQKDFLNLIKYKDSGKNDDQIVLSNWNDNYVRADCVSKNTFENIIGSKDSLKLIIDRVKAAVLYPPNGLNTLITGATGTGKSMLAEAIYMFSCEVGRLKADAPFIVFNCADYSENPELLNSALFGHAKGAFTGAENDKQGLVEKADGGILFLDEVYRLPPEGQEMLFLLMDKGVFRRLGEAESVRHAKIFLIAATTENIDSIMLSTFVRRFPVLVNIPNLEERTLNERLDFINYFFHEESLRVNMPIKVSKGIVQALLLYDCPGNIGQLKSDIQMLCAISFLDYIRYKYDYMEVKLSYASCRLMDGFYRIRNNNKLLMDILGTNYNDDYFYYGIDKPKEQFNLKDGFYESIAKKWEELSGQGLNDTQKRREITIELNRQFDAMFSKVKLSKSNSIMDTISKIVEPRILDIIRNFKETYSNSHMSEREIYGLALHMNSILERTLNGNNMQPNGFDEYSKEYTDENVLAKTLIRSMEDVYSVQIPENEIHFLTMFLHTIGENKNDNGVIVLVITHGQSAASTMIDVASSLLGIDYGYAIDMPLEERIQDAFERVLCLVKKIDCSKGVLILVDMGSTINFGHLITSNTGIKTKTIDKVSMPMVLEAVSKAVVPGMDLDTLYKDVISISTCKKQEREIPYAGYSYKYLANCDPEHYKDIMVEIIESTLTFLNPQKVCDILMSVLKEILNELNVDISNSIITKFFFHCSCMIERSIRKESFSNYEISQIKSEYEELFALVRAKFVAIEECYAISIPDDEIAYVVEMLGTSIHVI</sequence>
<dbReference type="InterPro" id="IPR027417">
    <property type="entry name" value="P-loop_NTPase"/>
</dbReference>
<feature type="domain" description="PRD" evidence="6">
    <location>
        <begin position="495"/>
        <end position="601"/>
    </location>
</feature>
<dbReference type="GO" id="GO:0006355">
    <property type="term" value="P:regulation of DNA-templated transcription"/>
    <property type="evidence" value="ECO:0007669"/>
    <property type="project" value="InterPro"/>
</dbReference>
<reference evidence="7" key="1">
    <citation type="submission" date="2020-08" db="EMBL/GenBank/DDBJ databases">
        <title>Genome public.</title>
        <authorList>
            <person name="Liu C."/>
            <person name="Sun Q."/>
        </authorList>
    </citation>
    <scope>NUCLEOTIDE SEQUENCE</scope>
    <source>
        <strain evidence="7">BX21</strain>
    </source>
</reference>
<feature type="domain" description="Sigma-54 factor interaction" evidence="4">
    <location>
        <begin position="141"/>
        <end position="375"/>
    </location>
</feature>
<dbReference type="InterPro" id="IPR003593">
    <property type="entry name" value="AAA+_ATPase"/>
</dbReference>
<dbReference type="CDD" id="cd00009">
    <property type="entry name" value="AAA"/>
    <property type="match status" value="1"/>
</dbReference>
<dbReference type="InterPro" id="IPR002078">
    <property type="entry name" value="Sigma_54_int"/>
</dbReference>
<organism evidence="7 8">
    <name type="scientific">Paratissierella segnis</name>
    <dbReference type="NCBI Taxonomy" id="2763679"/>
    <lineage>
        <taxon>Bacteria</taxon>
        <taxon>Bacillati</taxon>
        <taxon>Bacillota</taxon>
        <taxon>Tissierellia</taxon>
        <taxon>Tissierellales</taxon>
        <taxon>Tissierellaceae</taxon>
        <taxon>Paratissierella</taxon>
    </lineage>
</organism>
<evidence type="ECO:0000256" key="1">
    <source>
        <dbReference type="ARBA" id="ARBA00022679"/>
    </source>
</evidence>
<dbReference type="EMBL" id="JACRTG010000028">
    <property type="protein sequence ID" value="MBC8588872.1"/>
    <property type="molecule type" value="Genomic_DNA"/>
</dbReference>
<dbReference type="Pfam" id="PF03610">
    <property type="entry name" value="EIIA-man"/>
    <property type="match status" value="1"/>
</dbReference>
<dbReference type="InterPro" id="IPR025943">
    <property type="entry name" value="Sigma_54_int_dom_ATP-bd_2"/>
</dbReference>
<keyword evidence="2" id="KW-0547">Nucleotide-binding</keyword>
<dbReference type="GO" id="GO:0009401">
    <property type="term" value="P:phosphoenolpyruvate-dependent sugar phosphotransferase system"/>
    <property type="evidence" value="ECO:0007669"/>
    <property type="project" value="InterPro"/>
</dbReference>
<keyword evidence="1" id="KW-0808">Transferase</keyword>
<dbReference type="Gene3D" id="3.40.50.510">
    <property type="entry name" value="Phosphotransferase system, mannose-type IIA component"/>
    <property type="match status" value="1"/>
</dbReference>
<evidence type="ECO:0000259" key="4">
    <source>
        <dbReference type="PROSITE" id="PS50045"/>
    </source>
</evidence>
<dbReference type="PANTHER" id="PTHR32071:SF38">
    <property type="entry name" value="PSP OPERON TRANSCRIPTIONAL ACTIVATOR"/>
    <property type="match status" value="1"/>
</dbReference>
<comment type="caution">
    <text evidence="7">The sequence shown here is derived from an EMBL/GenBank/DDBJ whole genome shotgun (WGS) entry which is preliminary data.</text>
</comment>
<feature type="domain" description="PRD" evidence="6">
    <location>
        <begin position="764"/>
        <end position="866"/>
    </location>
</feature>
<dbReference type="PROSITE" id="PS00676">
    <property type="entry name" value="SIGMA54_INTERACT_2"/>
    <property type="match status" value="1"/>
</dbReference>
<dbReference type="Gene3D" id="1.10.1790.10">
    <property type="entry name" value="PRD domain"/>
    <property type="match status" value="2"/>
</dbReference>
<dbReference type="GO" id="GO:0016740">
    <property type="term" value="F:transferase activity"/>
    <property type="evidence" value="ECO:0007669"/>
    <property type="project" value="UniProtKB-KW"/>
</dbReference>
<dbReference type="PROSITE" id="PS51096">
    <property type="entry name" value="PTS_EIIA_TYPE_4"/>
    <property type="match status" value="1"/>
</dbReference>
<evidence type="ECO:0000259" key="5">
    <source>
        <dbReference type="PROSITE" id="PS51096"/>
    </source>
</evidence>
<evidence type="ECO:0000256" key="3">
    <source>
        <dbReference type="ARBA" id="ARBA00022840"/>
    </source>
</evidence>
<evidence type="ECO:0000313" key="7">
    <source>
        <dbReference type="EMBL" id="MBC8588872.1"/>
    </source>
</evidence>
<dbReference type="GO" id="GO:0005524">
    <property type="term" value="F:ATP binding"/>
    <property type="evidence" value="ECO:0007669"/>
    <property type="project" value="UniProtKB-KW"/>
</dbReference>
<accession>A0A926EWM0</accession>
<dbReference type="PROSITE" id="PS51372">
    <property type="entry name" value="PRD_2"/>
    <property type="match status" value="2"/>
</dbReference>
<dbReference type="Proteomes" id="UP000601171">
    <property type="component" value="Unassembled WGS sequence"/>
</dbReference>
<dbReference type="AlphaFoldDB" id="A0A926EWM0"/>
<protein>
    <submittedName>
        <fullName evidence="7">Sigma 54-interacting transcriptional regulator</fullName>
    </submittedName>
</protein>